<comment type="caution">
    <text evidence="2">The sequence shown here is derived from an EMBL/GenBank/DDBJ whole genome shotgun (WGS) entry which is preliminary data.</text>
</comment>
<dbReference type="EMBL" id="SWAU01000030">
    <property type="protein sequence ID" value="TKA97604.1"/>
    <property type="molecule type" value="Genomic_DNA"/>
</dbReference>
<reference evidence="2 3" key="1">
    <citation type="submission" date="2019-04" db="EMBL/GenBank/DDBJ databases">
        <title>Crypto-aerobic microbial life in anoxic (sulfidic) marine sediments.</title>
        <authorList>
            <person name="Bhattacharya S."/>
            <person name="Roy C."/>
            <person name="Mondal N."/>
            <person name="Sarkar J."/>
            <person name="Mandal S."/>
            <person name="Rameez M.J."/>
            <person name="Ghosh W."/>
        </authorList>
    </citation>
    <scope>NUCLEOTIDE SEQUENCE [LARGE SCALE GENOMIC DNA]</scope>
    <source>
        <strain evidence="2 3">SBBC</strain>
    </source>
</reference>
<proteinExistence type="predicted"/>
<dbReference type="Proteomes" id="UP000306340">
    <property type="component" value="Unassembled WGS sequence"/>
</dbReference>
<protein>
    <submittedName>
        <fullName evidence="2">Uncharacterized protein</fullName>
    </submittedName>
</protein>
<evidence type="ECO:0000313" key="3">
    <source>
        <dbReference type="Proteomes" id="UP000306340"/>
    </source>
</evidence>
<gene>
    <name evidence="2" type="ORF">FAZ78_05300</name>
</gene>
<accession>A0A4U0Z517</accession>
<evidence type="ECO:0000313" key="2">
    <source>
        <dbReference type="EMBL" id="TKA97604.1"/>
    </source>
</evidence>
<dbReference type="AlphaFoldDB" id="A0A4U0Z517"/>
<organism evidence="2 3">
    <name type="scientific">Cereibacter changlensis</name>
    <dbReference type="NCBI Taxonomy" id="402884"/>
    <lineage>
        <taxon>Bacteria</taxon>
        <taxon>Pseudomonadati</taxon>
        <taxon>Pseudomonadota</taxon>
        <taxon>Alphaproteobacteria</taxon>
        <taxon>Rhodobacterales</taxon>
        <taxon>Paracoccaceae</taxon>
        <taxon>Cereibacter</taxon>
    </lineage>
</organism>
<sequence length="265" mass="29448">MLMLLAASVALTVAMTLVPQVFSAVASAVEAVTGRKTVFNDLRVKEARVSGELERTTRELDIVRQRAIKTELNLRLEREAHQKVVLQLEEARLVSYRGERIPLRDAVHDTSTRISDRVARATARNVGSTFGEGLPFVGIGIIVAATAWELKDACDMMKEMRELDAAFNPDRAIKDDEICGITPPTKEEIWQTVSSSPSAAWENALETYDDLPDLQFSVAYEWTISKLATMFTLAGDEATDSVFPVTPEVTEASSTWGIPWWDEEE</sequence>
<evidence type="ECO:0000256" key="1">
    <source>
        <dbReference type="SAM" id="SignalP"/>
    </source>
</evidence>
<name>A0A4U0Z517_9RHOB</name>
<feature type="signal peptide" evidence="1">
    <location>
        <begin position="1"/>
        <end position="23"/>
    </location>
</feature>
<feature type="chain" id="PRO_5020198727" evidence="1">
    <location>
        <begin position="24"/>
        <end position="265"/>
    </location>
</feature>
<dbReference type="RefSeq" id="WP_136791631.1">
    <property type="nucleotide sequence ID" value="NZ_SWAU01000030.1"/>
</dbReference>
<keyword evidence="1" id="KW-0732">Signal</keyword>